<evidence type="ECO:0000313" key="2">
    <source>
        <dbReference type="EMBL" id="CAL0328870.1"/>
    </source>
</evidence>
<dbReference type="GO" id="GO:0006950">
    <property type="term" value="P:response to stress"/>
    <property type="evidence" value="ECO:0007669"/>
    <property type="project" value="TreeGrafter"/>
</dbReference>
<accession>A0AAV1Y744</accession>
<dbReference type="GO" id="GO:0061908">
    <property type="term" value="C:phagophore"/>
    <property type="evidence" value="ECO:0007669"/>
    <property type="project" value="TreeGrafter"/>
</dbReference>
<dbReference type="AlphaFoldDB" id="A0AAV1Y744"/>
<dbReference type="Proteomes" id="UP001497480">
    <property type="component" value="Unassembled WGS sequence"/>
</dbReference>
<dbReference type="PANTHER" id="PTHR34659:SF1">
    <property type="entry name" value="PROTEIN EGT2"/>
    <property type="match status" value="1"/>
</dbReference>
<evidence type="ECO:0000313" key="3">
    <source>
        <dbReference type="Proteomes" id="UP001497480"/>
    </source>
</evidence>
<gene>
    <name evidence="2" type="ORF">LLUT_LOCUS29930</name>
</gene>
<organism evidence="2 3">
    <name type="scientific">Lupinus luteus</name>
    <name type="common">European yellow lupine</name>
    <dbReference type="NCBI Taxonomy" id="3873"/>
    <lineage>
        <taxon>Eukaryota</taxon>
        <taxon>Viridiplantae</taxon>
        <taxon>Streptophyta</taxon>
        <taxon>Embryophyta</taxon>
        <taxon>Tracheophyta</taxon>
        <taxon>Spermatophyta</taxon>
        <taxon>Magnoliopsida</taxon>
        <taxon>eudicotyledons</taxon>
        <taxon>Gunneridae</taxon>
        <taxon>Pentapetalae</taxon>
        <taxon>rosids</taxon>
        <taxon>fabids</taxon>
        <taxon>Fabales</taxon>
        <taxon>Fabaceae</taxon>
        <taxon>Papilionoideae</taxon>
        <taxon>50 kb inversion clade</taxon>
        <taxon>genistoids sensu lato</taxon>
        <taxon>core genistoids</taxon>
        <taxon>Genisteae</taxon>
        <taxon>Lupinus</taxon>
    </lineage>
</organism>
<protein>
    <submittedName>
        <fullName evidence="2">Uncharacterized protein</fullName>
    </submittedName>
</protein>
<dbReference type="InterPro" id="IPR053273">
    <property type="entry name" value="CST_Regulator"/>
</dbReference>
<dbReference type="PANTHER" id="PTHR34659">
    <property type="entry name" value="BNAA05G11610D PROTEIN"/>
    <property type="match status" value="1"/>
</dbReference>
<keyword evidence="3" id="KW-1185">Reference proteome</keyword>
<feature type="region of interest" description="Disordered" evidence="1">
    <location>
        <begin position="288"/>
        <end position="310"/>
    </location>
</feature>
<comment type="caution">
    <text evidence="2">The sequence shown here is derived from an EMBL/GenBank/DDBJ whole genome shotgun (WGS) entry which is preliminary data.</text>
</comment>
<dbReference type="GO" id="GO:0005776">
    <property type="term" value="C:autophagosome"/>
    <property type="evidence" value="ECO:0007669"/>
    <property type="project" value="TreeGrafter"/>
</dbReference>
<proteinExistence type="predicted"/>
<name>A0AAV1Y744_LUPLU</name>
<dbReference type="EMBL" id="CAXHTB010000021">
    <property type="protein sequence ID" value="CAL0328870.1"/>
    <property type="molecule type" value="Genomic_DNA"/>
</dbReference>
<evidence type="ECO:0000256" key="1">
    <source>
        <dbReference type="SAM" id="MobiDB-lite"/>
    </source>
</evidence>
<reference evidence="2 3" key="1">
    <citation type="submission" date="2024-03" db="EMBL/GenBank/DDBJ databases">
        <authorList>
            <person name="Martinez-Hernandez J."/>
        </authorList>
    </citation>
    <scope>NUCLEOTIDE SEQUENCE [LARGE SCALE GENOMIC DNA]</scope>
</reference>
<sequence length="528" mass="58254">MDLKFNHINWVGNICQKFEEVCQEVDNVVSKNAVKYLESQVQNVGGSVQKIYSGVVQDVLPFTPLVNSAKYLETQVQGVGDNVHKVYSGVAQHLLPHPPFVNSAKHEACSVASENEIDSPVKSFSAVEDHNKKGDELTPPNNFIESLQDSNATNLANDQRASSSIDHDLVSEVSDETCSDSYITQEEVVGDDHSKETSVDERENMDVTIKEIAVESAFQLKNSISVKEKEALELSKYGESYSGCSGSECEVLIERRDNLNVNLEPNSCLIVDSNATSSFSSPVLNFMSPSEKESPKASLSSDLSDVADEDTRGTLAEVSTAASAVPCERPITKTEPLCFKSSACSDTLYSKSLGSYSYEIESYKNNKGDVAWSISDGSMVHVYCEPSPLVAGQIMESQGGLASSGHTQSMESNDESLVKSMESILEDIQLDDDTKLEESCVFVDDSELHAVTCRTQKLRSYKKRIQDAFSSKKRLVKEYEQLAIWYGDTDLEHSQGLSQTLLPFRPRTYVDSKNLQVHDASETEWELL</sequence>